<sequence length="471" mass="54021">MKDINYGRDKVTGNSSFIFPKGEKLTSNELLGFIAYNETVLKPRYKENMKLYLGKHNILTAPGKETGADNRIVVNSAKYVVDVYNGYFCGIEPKLSLLNGSSKIDEIARWNRQENFFDTINEISKQCDIFGRSIASVYQGEDARPHLMYSSPNHAFIIYDDTVQRQPLAFVHYQIDNSNNWTDAYGVIQYADKLYRFKGYDIEEDTNEAGYAINPYGLVPAVEFFENEERQGIFDSIKTLINALDKVISQKANQVEYFDNAYMYMLGFELPEDAEGNPKFDFKNNRVLYVNHIDPDTNPQIGFISKPDADQMQENLIQHLTDFIFMMAMVPNIQDKNFAGNSSGVALQYKLFAMKNKADSKERKFDKSLMQLYRIVLATLFNNKQDQELWSELDFKFIRNLPEDMASAIDNAKNAEGIVSKKTQLGMIPDIDPESEMKQISKEKTDAIQQVQKLSLPIDGLKRDDDVKKEQ</sequence>
<reference evidence="1 2" key="1">
    <citation type="submission" date="2020-01" db="EMBL/GenBank/DDBJ databases">
        <title>Complete and circular genome sequences of six lactobacillus isolates from horses.</title>
        <authorList>
            <person name="Hassan H.M."/>
        </authorList>
    </citation>
    <scope>NUCLEOTIDE SEQUENCE [LARGE SCALE GENOMIC DNA]</scope>
    <source>
        <strain evidence="1 2">3DG</strain>
    </source>
</reference>
<dbReference type="Proteomes" id="UP000510788">
    <property type="component" value="Chromosome"/>
</dbReference>
<organism evidence="1 2">
    <name type="scientific">Lactobacillus johnsonii</name>
    <dbReference type="NCBI Taxonomy" id="33959"/>
    <lineage>
        <taxon>Bacteria</taxon>
        <taxon>Bacillati</taxon>
        <taxon>Bacillota</taxon>
        <taxon>Bacilli</taxon>
        <taxon>Lactobacillales</taxon>
        <taxon>Lactobacillaceae</taxon>
        <taxon>Lactobacillus</taxon>
    </lineage>
</organism>
<accession>A0A9X7TXW7</accession>
<dbReference type="Pfam" id="PF05133">
    <property type="entry name" value="SPP1_portal"/>
    <property type="match status" value="1"/>
</dbReference>
<dbReference type="AlphaFoldDB" id="A0A9X7TXW7"/>
<dbReference type="RefSeq" id="WP_180873034.1">
    <property type="nucleotide sequence ID" value="NZ_CP047409.1"/>
</dbReference>
<protein>
    <submittedName>
        <fullName evidence="1">Phage portal protein</fullName>
    </submittedName>
</protein>
<proteinExistence type="predicted"/>
<dbReference type="NCBIfam" id="TIGR01538">
    <property type="entry name" value="portal_SPP1"/>
    <property type="match status" value="1"/>
</dbReference>
<evidence type="ECO:0000313" key="1">
    <source>
        <dbReference type="EMBL" id="QLL68635.1"/>
    </source>
</evidence>
<dbReference type="InterPro" id="IPR021145">
    <property type="entry name" value="Portal_protein_SPP1_Gp6-like"/>
</dbReference>
<dbReference type="InterPro" id="IPR006428">
    <property type="entry name" value="Portal_SPP1-type"/>
</dbReference>
<dbReference type="EMBL" id="CP047409">
    <property type="protein sequence ID" value="QLL68635.1"/>
    <property type="molecule type" value="Genomic_DNA"/>
</dbReference>
<name>A0A9X7TXW7_LACJH</name>
<evidence type="ECO:0000313" key="2">
    <source>
        <dbReference type="Proteomes" id="UP000510788"/>
    </source>
</evidence>
<gene>
    <name evidence="1" type="ORF">GTO82_07190</name>
</gene>